<dbReference type="Proteomes" id="UP000178911">
    <property type="component" value="Unassembled WGS sequence"/>
</dbReference>
<dbReference type="InterPro" id="IPR036291">
    <property type="entry name" value="NAD(P)-bd_dom_sf"/>
</dbReference>
<reference evidence="2 3" key="1">
    <citation type="journal article" date="2016" name="Nat. Commun.">
        <title>Thousands of microbial genomes shed light on interconnected biogeochemical processes in an aquifer system.</title>
        <authorList>
            <person name="Anantharaman K."/>
            <person name="Brown C.T."/>
            <person name="Hug L.A."/>
            <person name="Sharon I."/>
            <person name="Castelle C.J."/>
            <person name="Probst A.J."/>
            <person name="Thomas B.C."/>
            <person name="Singh A."/>
            <person name="Wilkins M.J."/>
            <person name="Karaoz U."/>
            <person name="Brodie E.L."/>
            <person name="Williams K.H."/>
            <person name="Hubbard S.S."/>
            <person name="Banfield J.F."/>
        </authorList>
    </citation>
    <scope>NUCLEOTIDE SEQUENCE [LARGE SCALE GENOMIC DNA]</scope>
</reference>
<dbReference type="SUPFAM" id="SSF51735">
    <property type="entry name" value="NAD(P)-binding Rossmann-fold domains"/>
    <property type="match status" value="1"/>
</dbReference>
<accession>A0A1F8GGW6</accession>
<dbReference type="AlphaFoldDB" id="A0A1F8GGW6"/>
<dbReference type="InterPro" id="IPR050177">
    <property type="entry name" value="Lipid_A_modif_metabolic_enz"/>
</dbReference>
<dbReference type="EMBL" id="MGKJ01000010">
    <property type="protein sequence ID" value="OGN24645.1"/>
    <property type="molecule type" value="Genomic_DNA"/>
</dbReference>
<dbReference type="Gene3D" id="3.90.25.10">
    <property type="entry name" value="UDP-galactose 4-epimerase, domain 1"/>
    <property type="match status" value="1"/>
</dbReference>
<dbReference type="PANTHER" id="PTHR43245">
    <property type="entry name" value="BIFUNCTIONAL POLYMYXIN RESISTANCE PROTEIN ARNA"/>
    <property type="match status" value="1"/>
</dbReference>
<organism evidence="2 3">
    <name type="scientific">Candidatus Yanofskybacteria bacterium RIFCSPLOWO2_01_FULL_43_22</name>
    <dbReference type="NCBI Taxonomy" id="1802695"/>
    <lineage>
        <taxon>Bacteria</taxon>
        <taxon>Candidatus Yanofskyibacteriota</taxon>
    </lineage>
</organism>
<proteinExistence type="predicted"/>
<dbReference type="STRING" id="1802695.A3A13_01065"/>
<evidence type="ECO:0000259" key="1">
    <source>
        <dbReference type="Pfam" id="PF01370"/>
    </source>
</evidence>
<comment type="caution">
    <text evidence="2">The sequence shown here is derived from an EMBL/GenBank/DDBJ whole genome shotgun (WGS) entry which is preliminary data.</text>
</comment>
<protein>
    <recommendedName>
        <fullName evidence="1">NAD-dependent epimerase/dehydratase domain-containing protein</fullName>
    </recommendedName>
</protein>
<feature type="domain" description="NAD-dependent epimerase/dehydratase" evidence="1">
    <location>
        <begin position="14"/>
        <end position="252"/>
    </location>
</feature>
<sequence>MKNNPSTKFRTGNVLVTGGAGFIGSHLVDELIKLGYGVAVVDDLSTGKIENINSKAKFIKFDLGSKLAGEKLQPILKNIDHVFHLAAIPRIQYCLEHSNTCHSANVNGALNLLNSCVKNKHIKKFIHISSCMVYGASDVLTVSEDNPVKPKTIYGVQKHMQELYLDLFTRYFNIPSVVLRYFGVYGTKRHSESGSYPNVTAAFSRDKRIKNKLTIYGDGEQSRDFVHVFDAVRAAIMAMRSGFCKGEVFNIGGGEPITINQIATYYKCPIEYKKARVDDVRHCTADITKAKKLLKWQPKISFEKGIKGYLNE</sequence>
<dbReference type="PANTHER" id="PTHR43245:SF13">
    <property type="entry name" value="UDP-D-APIOSE_UDP-D-XYLOSE SYNTHASE 2"/>
    <property type="match status" value="1"/>
</dbReference>
<evidence type="ECO:0000313" key="3">
    <source>
        <dbReference type="Proteomes" id="UP000178911"/>
    </source>
</evidence>
<evidence type="ECO:0000313" key="2">
    <source>
        <dbReference type="EMBL" id="OGN24645.1"/>
    </source>
</evidence>
<dbReference type="Gene3D" id="3.40.50.720">
    <property type="entry name" value="NAD(P)-binding Rossmann-like Domain"/>
    <property type="match status" value="1"/>
</dbReference>
<dbReference type="Pfam" id="PF01370">
    <property type="entry name" value="Epimerase"/>
    <property type="match status" value="1"/>
</dbReference>
<gene>
    <name evidence="2" type="ORF">A3A13_01065</name>
</gene>
<dbReference type="InterPro" id="IPR001509">
    <property type="entry name" value="Epimerase_deHydtase"/>
</dbReference>
<name>A0A1F8GGW6_9BACT</name>